<dbReference type="EMBL" id="AEJB01000361">
    <property type="protein sequence ID" value="ELP66349.1"/>
    <property type="molecule type" value="Genomic_DNA"/>
</dbReference>
<dbReference type="Proteomes" id="UP000010931">
    <property type="component" value="Unassembled WGS sequence"/>
</dbReference>
<feature type="compositionally biased region" description="Basic residues" evidence="1">
    <location>
        <begin position="79"/>
        <end position="89"/>
    </location>
</feature>
<feature type="compositionally biased region" description="Basic residues" evidence="1">
    <location>
        <begin position="24"/>
        <end position="33"/>
    </location>
</feature>
<feature type="compositionally biased region" description="Low complexity" evidence="1">
    <location>
        <begin position="38"/>
        <end position="47"/>
    </location>
</feature>
<dbReference type="AlphaFoldDB" id="L7F5E1"/>
<evidence type="ECO:0000256" key="1">
    <source>
        <dbReference type="SAM" id="MobiDB-lite"/>
    </source>
</evidence>
<feature type="compositionally biased region" description="Basic and acidic residues" evidence="1">
    <location>
        <begin position="1"/>
        <end position="11"/>
    </location>
</feature>
<accession>L7F5E1</accession>
<evidence type="ECO:0000313" key="2">
    <source>
        <dbReference type="EMBL" id="ELP66349.1"/>
    </source>
</evidence>
<keyword evidence="3" id="KW-1185">Reference proteome</keyword>
<feature type="compositionally biased region" description="Basic and acidic residues" evidence="1">
    <location>
        <begin position="51"/>
        <end position="67"/>
    </location>
</feature>
<organism evidence="2 3">
    <name type="scientific">Streptomyces turgidiscabies (strain Car8)</name>
    <dbReference type="NCBI Taxonomy" id="698760"/>
    <lineage>
        <taxon>Bacteria</taxon>
        <taxon>Bacillati</taxon>
        <taxon>Actinomycetota</taxon>
        <taxon>Actinomycetes</taxon>
        <taxon>Kitasatosporales</taxon>
        <taxon>Streptomycetaceae</taxon>
        <taxon>Streptomyces</taxon>
    </lineage>
</organism>
<evidence type="ECO:0000313" key="3">
    <source>
        <dbReference type="Proteomes" id="UP000010931"/>
    </source>
</evidence>
<feature type="region of interest" description="Disordered" evidence="1">
    <location>
        <begin position="1"/>
        <end position="96"/>
    </location>
</feature>
<proteinExistence type="predicted"/>
<reference evidence="2 3" key="1">
    <citation type="journal article" date="2011" name="Plasmid">
        <title>Streptomyces turgidiscabies Car8 contains a modular pathogenicity island that shares virulence genes with other actinobacterial plant pathogens.</title>
        <authorList>
            <person name="Huguet-Tapia J.C."/>
            <person name="Badger J.H."/>
            <person name="Loria R."/>
            <person name="Pettis G.S."/>
        </authorList>
    </citation>
    <scope>NUCLEOTIDE SEQUENCE [LARGE SCALE GENOMIC DNA]</scope>
    <source>
        <strain evidence="2 3">Car8</strain>
    </source>
</reference>
<gene>
    <name evidence="2" type="ORF">STRTUCAR8_01959</name>
</gene>
<name>L7F5E1_STRT8</name>
<sequence length="96" mass="10852">MRPPEHGESGRTPDSPETVMVTRWRGRSHRRTPVRWPSAARSAATASPYRNRADGKAVAAKEERGRDITVPYGGPSTRRTGHRQRARQRRPGEPRD</sequence>
<protein>
    <submittedName>
        <fullName evidence="2">Uncharacterized protein</fullName>
    </submittedName>
</protein>
<comment type="caution">
    <text evidence="2">The sequence shown here is derived from an EMBL/GenBank/DDBJ whole genome shotgun (WGS) entry which is preliminary data.</text>
</comment>